<dbReference type="GO" id="GO:0005829">
    <property type="term" value="C:cytosol"/>
    <property type="evidence" value="ECO:0007669"/>
    <property type="project" value="TreeGrafter"/>
</dbReference>
<dbReference type="RefSeq" id="WP_166031850.1">
    <property type="nucleotide sequence ID" value="NZ_CP048877.1"/>
</dbReference>
<proteinExistence type="predicted"/>
<keyword evidence="3" id="KW-1185">Reference proteome</keyword>
<dbReference type="InterPro" id="IPR006452">
    <property type="entry name" value="Formate_DH_accessory"/>
</dbReference>
<dbReference type="InterPro" id="IPR056797">
    <property type="entry name" value="FdhE_central"/>
</dbReference>
<reference evidence="2 3" key="1">
    <citation type="submission" date="2020-02" db="EMBL/GenBank/DDBJ databases">
        <title>Genome analysis of Thermosulfuriphilus ammonigenes ST65T, an anaerobic thermophilic chemolithoautotrophic bacterium isolated from a deep-sea hydrothermal vent.</title>
        <authorList>
            <person name="Slobodkina G."/>
            <person name="Allioux M."/>
            <person name="Merkel A."/>
            <person name="Alain K."/>
            <person name="Jebbar M."/>
            <person name="Slobodkin A."/>
        </authorList>
    </citation>
    <scope>NUCLEOTIDE SEQUENCE [LARGE SCALE GENOMIC DNA]</scope>
    <source>
        <strain evidence="2 3">ST65</strain>
    </source>
</reference>
<name>A0A6G7PVE6_9BACT</name>
<dbReference type="Pfam" id="PF24859">
    <property type="entry name" value="FdhE_central"/>
    <property type="match status" value="1"/>
</dbReference>
<evidence type="ECO:0000313" key="3">
    <source>
        <dbReference type="Proteomes" id="UP000502179"/>
    </source>
</evidence>
<dbReference type="GO" id="GO:0008199">
    <property type="term" value="F:ferric iron binding"/>
    <property type="evidence" value="ECO:0007669"/>
    <property type="project" value="TreeGrafter"/>
</dbReference>
<dbReference type="SUPFAM" id="SSF144020">
    <property type="entry name" value="FdhE-like"/>
    <property type="match status" value="1"/>
</dbReference>
<organism evidence="2 3">
    <name type="scientific">Thermosulfuriphilus ammonigenes</name>
    <dbReference type="NCBI Taxonomy" id="1936021"/>
    <lineage>
        <taxon>Bacteria</taxon>
        <taxon>Pseudomonadati</taxon>
        <taxon>Thermodesulfobacteriota</taxon>
        <taxon>Thermodesulfobacteria</taxon>
        <taxon>Thermodesulfobacteriales</taxon>
        <taxon>Thermodesulfobacteriaceae</taxon>
        <taxon>Thermosulfuriphilus</taxon>
    </lineage>
</organism>
<dbReference type="Gene3D" id="3.90.1670.10">
    <property type="entry name" value="FdhE-like domain"/>
    <property type="match status" value="1"/>
</dbReference>
<dbReference type="GO" id="GO:0051604">
    <property type="term" value="P:protein maturation"/>
    <property type="evidence" value="ECO:0007669"/>
    <property type="project" value="TreeGrafter"/>
</dbReference>
<feature type="domain" description="FdhE central" evidence="1">
    <location>
        <begin position="148"/>
        <end position="182"/>
    </location>
</feature>
<dbReference type="InterPro" id="IPR024064">
    <property type="entry name" value="FdhE-like_sf"/>
</dbReference>
<gene>
    <name evidence="2" type="primary">fdhE</name>
    <name evidence="2" type="ORF">G4V39_04800</name>
</gene>
<sequence>MFDFALCLARIRQLTEERPHSAAPLELLKRALSFQGRQTGGRLKPEDFLSPRGRKTLKETFIQALTALEGFPPPVSTQVPGVRIAFRRADVMARFLKATLAEETGYLLRKAREKNLNLSLLNLLGFLVLPALLVGEGPSKGTLRTNRCPCCGSRPQFGLNSSEEGRRYLFCPACYLRWPVRRDFCPLCGQEHQDTNYLFAQETPTVRAHLCPQEEKTYFKIIEARELEADSLALVEDLAILEFDLALEKKGLKRWARGLLWPP</sequence>
<accession>A0A6G7PVE6</accession>
<dbReference type="KEGG" id="tav:G4V39_04800"/>
<protein>
    <submittedName>
        <fullName evidence="2">Formate dehydrogenase accessory protein FdhE</fullName>
    </submittedName>
</protein>
<evidence type="ECO:0000259" key="1">
    <source>
        <dbReference type="Pfam" id="PF24859"/>
    </source>
</evidence>
<dbReference type="PANTHER" id="PTHR37689:SF1">
    <property type="entry name" value="PROTEIN FDHE"/>
    <property type="match status" value="1"/>
</dbReference>
<dbReference type="Proteomes" id="UP000502179">
    <property type="component" value="Chromosome"/>
</dbReference>
<dbReference type="AlphaFoldDB" id="A0A6G7PVE6"/>
<evidence type="ECO:0000313" key="2">
    <source>
        <dbReference type="EMBL" id="QIJ71632.1"/>
    </source>
</evidence>
<dbReference type="EMBL" id="CP048877">
    <property type="protein sequence ID" value="QIJ71632.1"/>
    <property type="molecule type" value="Genomic_DNA"/>
</dbReference>
<dbReference type="PANTHER" id="PTHR37689">
    <property type="entry name" value="PROTEIN FDHE"/>
    <property type="match status" value="1"/>
</dbReference>